<dbReference type="EMBL" id="CP002191">
    <property type="protein sequence ID" value="AFD26546.1"/>
    <property type="molecule type" value="Genomic_DNA"/>
</dbReference>
<feature type="domain" description="DAGKc" evidence="1">
    <location>
        <begin position="1"/>
        <end position="91"/>
    </location>
</feature>
<dbReference type="Gene3D" id="2.60.200.40">
    <property type="match status" value="1"/>
</dbReference>
<dbReference type="KEGG" id="dgo:DGo_CA2619"/>
<evidence type="ECO:0000259" key="1">
    <source>
        <dbReference type="PROSITE" id="PS50146"/>
    </source>
</evidence>
<proteinExistence type="predicted"/>
<keyword evidence="3" id="KW-1185">Reference proteome</keyword>
<dbReference type="InterPro" id="IPR045540">
    <property type="entry name" value="YegS/DAGK_C"/>
</dbReference>
<dbReference type="InterPro" id="IPR017438">
    <property type="entry name" value="ATP-NAD_kinase_N"/>
</dbReference>
<dbReference type="HOGENOM" id="CLU_045532_3_0_0"/>
<dbReference type="eggNOG" id="COG1597">
    <property type="taxonomic scope" value="Bacteria"/>
</dbReference>
<dbReference type="SUPFAM" id="SSF111331">
    <property type="entry name" value="NAD kinase/diacylglycerol kinase-like"/>
    <property type="match status" value="1"/>
</dbReference>
<name>H8GT94_DEIGI</name>
<dbReference type="AlphaFoldDB" id="H8GT94"/>
<dbReference type="Pfam" id="PF00781">
    <property type="entry name" value="DAGK_cat"/>
    <property type="match status" value="1"/>
</dbReference>
<dbReference type="Gene3D" id="3.40.50.10330">
    <property type="entry name" value="Probable inorganic polyphosphate/atp-NAD kinase, domain 1"/>
    <property type="match status" value="1"/>
</dbReference>
<dbReference type="GO" id="GO:0016301">
    <property type="term" value="F:kinase activity"/>
    <property type="evidence" value="ECO:0007669"/>
    <property type="project" value="UniProtKB-KW"/>
</dbReference>
<reference evidence="2 3" key="1">
    <citation type="journal article" date="2012" name="PLoS ONE">
        <title>Genome sequence and transcriptome analysis of the radioresistant bacterium Deinococcus gobiensis: insights into the extreme environmental adaptations.</title>
        <authorList>
            <person name="Yuan M."/>
            <person name="Chen M."/>
            <person name="Zhang W."/>
            <person name="Lu W."/>
            <person name="Wang J."/>
            <person name="Yang M."/>
            <person name="Zhao P."/>
            <person name="Tang R."/>
            <person name="Li X."/>
            <person name="Hao Y."/>
            <person name="Zhou Z."/>
            <person name="Zhan Y."/>
            <person name="Yu H."/>
            <person name="Teng C."/>
            <person name="Yan Y."/>
            <person name="Ping S."/>
            <person name="Wang Y."/>
            <person name="Lin M."/>
        </authorList>
    </citation>
    <scope>NUCLEOTIDE SEQUENCE [LARGE SCALE GENOMIC DNA]</scope>
    <source>
        <strain evidence="2 3">I-0</strain>
    </source>
</reference>
<dbReference type="InterPro" id="IPR016064">
    <property type="entry name" value="NAD/diacylglycerol_kinase_sf"/>
</dbReference>
<evidence type="ECO:0000313" key="2">
    <source>
        <dbReference type="EMBL" id="AFD26546.1"/>
    </source>
</evidence>
<dbReference type="Pfam" id="PF19279">
    <property type="entry name" value="YegS_C"/>
    <property type="match status" value="1"/>
</dbReference>
<dbReference type="PATRIC" id="fig|745776.4.peg.2686"/>
<dbReference type="InterPro" id="IPR001206">
    <property type="entry name" value="Diacylglycerol_kinase_cat_dom"/>
</dbReference>
<evidence type="ECO:0000313" key="3">
    <source>
        <dbReference type="Proteomes" id="UP000007575"/>
    </source>
</evidence>
<organism evidence="2 3">
    <name type="scientific">Deinococcus gobiensis (strain DSM 21396 / JCM 16679 / CGMCC 1.7299 / I-0)</name>
    <dbReference type="NCBI Taxonomy" id="745776"/>
    <lineage>
        <taxon>Bacteria</taxon>
        <taxon>Thermotogati</taxon>
        <taxon>Deinococcota</taxon>
        <taxon>Deinococci</taxon>
        <taxon>Deinococcales</taxon>
        <taxon>Deinococcaceae</taxon>
        <taxon>Deinococcus</taxon>
    </lineage>
</organism>
<keyword evidence="2" id="KW-0418">Kinase</keyword>
<dbReference type="PROSITE" id="PS50146">
    <property type="entry name" value="DAGK"/>
    <property type="match status" value="1"/>
</dbReference>
<dbReference type="Proteomes" id="UP000007575">
    <property type="component" value="Chromosome"/>
</dbReference>
<dbReference type="STRING" id="745776.DGo_CA2619"/>
<gene>
    <name evidence="2" type="primary">bmrU</name>
    <name evidence="2" type="ordered locus">DGo_CA2619</name>
</gene>
<keyword evidence="2" id="KW-0808">Transferase</keyword>
<protein>
    <submittedName>
        <fullName evidence="2">Diacylglycerol kinase, catalytic region</fullName>
    </submittedName>
</protein>
<sequence length="263" mass="27336">MTCLEAGDDLAGQLAGVSGTVYVAGGDGTVRRVACALAGRPGVVLAPIPLGTANNVARSLDLEGRPQEILERYRHARPAPLDLGRVRAPWGEDLFLEACGCGAFAHALAEYGPEEGKSPLRAVQALIRTLGGFTPLPLALEVDGETQPAAPLALLEIMNARATGPRLQLAPQADLGDGRLNVVQIDAEKLDGALAYLAALARGTLAELPSVESHTAGQIDIPYLGQVFHVDDQVRPAQPGATGTVSVSLWAGALQVLRPEPEA</sequence>
<accession>H8GT94</accession>